<evidence type="ECO:0000256" key="1">
    <source>
        <dbReference type="ARBA" id="ARBA00022670"/>
    </source>
</evidence>
<name>A0AA38HQS6_9CUCU</name>
<keyword evidence="4" id="KW-0865">Zymogen</keyword>
<dbReference type="EMBL" id="JALNTZ010000009">
    <property type="protein sequence ID" value="KAJ3641396.1"/>
    <property type="molecule type" value="Genomic_DNA"/>
</dbReference>
<dbReference type="SUPFAM" id="SSF50494">
    <property type="entry name" value="Trypsin-like serine proteases"/>
    <property type="match status" value="1"/>
</dbReference>
<dbReference type="CDD" id="cd00190">
    <property type="entry name" value="Tryp_SPc"/>
    <property type="match status" value="1"/>
</dbReference>
<dbReference type="GO" id="GO:0004252">
    <property type="term" value="F:serine-type endopeptidase activity"/>
    <property type="evidence" value="ECO:0007669"/>
    <property type="project" value="InterPro"/>
</dbReference>
<dbReference type="SMART" id="SM00020">
    <property type="entry name" value="Tryp_SPc"/>
    <property type="match status" value="1"/>
</dbReference>
<feature type="domain" description="Peptidase S1" evidence="6">
    <location>
        <begin position="3"/>
        <end position="251"/>
    </location>
</feature>
<keyword evidence="1" id="KW-0645">Protease</keyword>
<sequence>MAFYKGYEPYVIDCPYHAILLEQTKPDESPRMLHCGATIIGPKVAVTVASCFYDKYFKRPRTNKFFMQAGVTFRREAGELIEVDHHVDHPEYNPNSTDYDVTLVFLKEPLQFSKNIQPATIPEEPVTPDKIGRVVGFGLTEGRDFRGLITHYESVRLIGIDAPLYSQEKCVGFYEGQPEKYHVEPERMFCAGMLRGDSEQYKCPGDDGAGFVVNGVLHGILAFGTACNGRKVPDVYMNVSAIKNFILENKDE</sequence>
<keyword evidence="8" id="KW-1185">Reference proteome</keyword>
<comment type="caution">
    <text evidence="7">The sequence shown here is derived from an EMBL/GenBank/DDBJ whole genome shotgun (WGS) entry which is preliminary data.</text>
</comment>
<evidence type="ECO:0000313" key="8">
    <source>
        <dbReference type="Proteomes" id="UP001168821"/>
    </source>
</evidence>
<dbReference type="Gene3D" id="2.40.10.10">
    <property type="entry name" value="Trypsin-like serine proteases"/>
    <property type="match status" value="1"/>
</dbReference>
<dbReference type="Proteomes" id="UP001168821">
    <property type="component" value="Unassembled WGS sequence"/>
</dbReference>
<organism evidence="7 8">
    <name type="scientific">Zophobas morio</name>
    <dbReference type="NCBI Taxonomy" id="2755281"/>
    <lineage>
        <taxon>Eukaryota</taxon>
        <taxon>Metazoa</taxon>
        <taxon>Ecdysozoa</taxon>
        <taxon>Arthropoda</taxon>
        <taxon>Hexapoda</taxon>
        <taxon>Insecta</taxon>
        <taxon>Pterygota</taxon>
        <taxon>Neoptera</taxon>
        <taxon>Endopterygota</taxon>
        <taxon>Coleoptera</taxon>
        <taxon>Polyphaga</taxon>
        <taxon>Cucujiformia</taxon>
        <taxon>Tenebrionidae</taxon>
        <taxon>Zophobas</taxon>
    </lineage>
</organism>
<dbReference type="PANTHER" id="PTHR24276">
    <property type="entry name" value="POLYSERASE-RELATED"/>
    <property type="match status" value="1"/>
</dbReference>
<reference evidence="7" key="1">
    <citation type="journal article" date="2023" name="G3 (Bethesda)">
        <title>Whole genome assemblies of Zophobas morio and Tenebrio molitor.</title>
        <authorList>
            <person name="Kaur S."/>
            <person name="Stinson S.A."/>
            <person name="diCenzo G.C."/>
        </authorList>
    </citation>
    <scope>NUCLEOTIDE SEQUENCE</scope>
    <source>
        <strain evidence="7">QUZm001</strain>
    </source>
</reference>
<gene>
    <name evidence="7" type="ORF">Zmor_027906</name>
</gene>
<dbReference type="PROSITE" id="PS50240">
    <property type="entry name" value="TRYPSIN_DOM"/>
    <property type="match status" value="1"/>
</dbReference>
<dbReference type="Pfam" id="PF00089">
    <property type="entry name" value="Trypsin"/>
    <property type="match status" value="1"/>
</dbReference>
<evidence type="ECO:0000256" key="5">
    <source>
        <dbReference type="ARBA" id="ARBA00023157"/>
    </source>
</evidence>
<dbReference type="InterPro" id="IPR009003">
    <property type="entry name" value="Peptidase_S1_PA"/>
</dbReference>
<dbReference type="AlphaFoldDB" id="A0AA38HQS6"/>
<protein>
    <recommendedName>
        <fullName evidence="6">Peptidase S1 domain-containing protein</fullName>
    </recommendedName>
</protein>
<evidence type="ECO:0000259" key="6">
    <source>
        <dbReference type="PROSITE" id="PS50240"/>
    </source>
</evidence>
<dbReference type="InterPro" id="IPR050430">
    <property type="entry name" value="Peptidase_S1"/>
</dbReference>
<evidence type="ECO:0000256" key="3">
    <source>
        <dbReference type="ARBA" id="ARBA00022825"/>
    </source>
</evidence>
<dbReference type="InterPro" id="IPR043504">
    <property type="entry name" value="Peptidase_S1_PA_chymotrypsin"/>
</dbReference>
<dbReference type="PANTHER" id="PTHR24276:SF97">
    <property type="entry name" value="GH13245P2-RELATED"/>
    <property type="match status" value="1"/>
</dbReference>
<evidence type="ECO:0000256" key="2">
    <source>
        <dbReference type="ARBA" id="ARBA00022801"/>
    </source>
</evidence>
<proteinExistence type="predicted"/>
<keyword evidence="5" id="KW-1015">Disulfide bond</keyword>
<keyword evidence="3" id="KW-0720">Serine protease</keyword>
<dbReference type="InterPro" id="IPR001254">
    <property type="entry name" value="Trypsin_dom"/>
</dbReference>
<dbReference type="GO" id="GO:0006508">
    <property type="term" value="P:proteolysis"/>
    <property type="evidence" value="ECO:0007669"/>
    <property type="project" value="UniProtKB-KW"/>
</dbReference>
<evidence type="ECO:0000256" key="4">
    <source>
        <dbReference type="ARBA" id="ARBA00023145"/>
    </source>
</evidence>
<keyword evidence="2" id="KW-0378">Hydrolase</keyword>
<evidence type="ECO:0000313" key="7">
    <source>
        <dbReference type="EMBL" id="KAJ3641396.1"/>
    </source>
</evidence>
<accession>A0AA38HQS6</accession>